<gene>
    <name evidence="3" type="ORF">URODEC1_LOCUS77127</name>
    <name evidence="4" type="ORF">URODEC1_LOCUS96945</name>
</gene>
<accession>A0ABC9CP70</accession>
<dbReference type="AlphaFoldDB" id="A0ABC9CP70"/>
<dbReference type="EMBL" id="OZ075114">
    <property type="protein sequence ID" value="CAL5060020.1"/>
    <property type="molecule type" value="Genomic_DNA"/>
</dbReference>
<proteinExistence type="predicted"/>
<dbReference type="EMBL" id="OZ075113">
    <property type="protein sequence ID" value="CAL5023737.1"/>
    <property type="molecule type" value="Genomic_DNA"/>
</dbReference>
<protein>
    <recommendedName>
        <fullName evidence="6">Invertebrate defensins family profile domain-containing protein</fullName>
    </recommendedName>
</protein>
<reference evidence="5" key="1">
    <citation type="submission" date="2024-06" db="EMBL/GenBank/DDBJ databases">
        <authorList>
            <person name="Ryan C."/>
        </authorList>
    </citation>
    <scope>NUCLEOTIDE SEQUENCE [LARGE SCALE GENOMIC DNA]</scope>
</reference>
<dbReference type="Proteomes" id="UP001497457">
    <property type="component" value="Chromosome 3rd"/>
</dbReference>
<evidence type="ECO:0000256" key="1">
    <source>
        <dbReference type="SAM" id="MobiDB-lite"/>
    </source>
</evidence>
<sequence length="102" mass="10792">MKDKIAATALVLLLLTFGAEANGGSRRPCSDLACILACIVTGHTGGYCNVAWRHCVCNKGRRRDGGSARLGRGKAPLPHQDGFGEGELAAFMERARRAGEHA</sequence>
<evidence type="ECO:0000313" key="3">
    <source>
        <dbReference type="EMBL" id="CAL5023737.1"/>
    </source>
</evidence>
<feature type="region of interest" description="Disordered" evidence="1">
    <location>
        <begin position="63"/>
        <end position="83"/>
    </location>
</feature>
<keyword evidence="5" id="KW-1185">Reference proteome</keyword>
<evidence type="ECO:0000313" key="4">
    <source>
        <dbReference type="EMBL" id="CAL5060020.1"/>
    </source>
</evidence>
<evidence type="ECO:0008006" key="6">
    <source>
        <dbReference type="Google" id="ProtNLM"/>
    </source>
</evidence>
<organism evidence="3 5">
    <name type="scientific">Urochloa decumbens</name>
    <dbReference type="NCBI Taxonomy" id="240449"/>
    <lineage>
        <taxon>Eukaryota</taxon>
        <taxon>Viridiplantae</taxon>
        <taxon>Streptophyta</taxon>
        <taxon>Embryophyta</taxon>
        <taxon>Tracheophyta</taxon>
        <taxon>Spermatophyta</taxon>
        <taxon>Magnoliopsida</taxon>
        <taxon>Liliopsida</taxon>
        <taxon>Poales</taxon>
        <taxon>Poaceae</taxon>
        <taxon>PACMAD clade</taxon>
        <taxon>Panicoideae</taxon>
        <taxon>Panicodae</taxon>
        <taxon>Paniceae</taxon>
        <taxon>Melinidinae</taxon>
        <taxon>Urochloa</taxon>
    </lineage>
</organism>
<evidence type="ECO:0000256" key="2">
    <source>
        <dbReference type="SAM" id="SignalP"/>
    </source>
</evidence>
<name>A0ABC9CP70_9POAL</name>
<evidence type="ECO:0000313" key="5">
    <source>
        <dbReference type="Proteomes" id="UP001497457"/>
    </source>
</evidence>
<keyword evidence="2" id="KW-0732">Signal</keyword>
<feature type="chain" id="PRO_5044721706" description="Invertebrate defensins family profile domain-containing protein" evidence="2">
    <location>
        <begin position="22"/>
        <end position="102"/>
    </location>
</feature>
<feature type="signal peptide" evidence="2">
    <location>
        <begin position="1"/>
        <end position="21"/>
    </location>
</feature>
<reference evidence="3 5" key="2">
    <citation type="submission" date="2024-10" db="EMBL/GenBank/DDBJ databases">
        <authorList>
            <person name="Ryan C."/>
        </authorList>
    </citation>
    <scope>NUCLEOTIDE SEQUENCE [LARGE SCALE GENOMIC DNA]</scope>
</reference>
<dbReference type="Proteomes" id="UP001497457">
    <property type="component" value="Chromosome 4rd"/>
</dbReference>